<gene>
    <name evidence="1" type="ORF">ACA1_248070</name>
</gene>
<reference evidence="1 2" key="1">
    <citation type="journal article" date="2013" name="Genome Biol.">
        <title>Genome of Acanthamoeba castellanii highlights extensive lateral gene transfer and early evolution of tyrosine kinase signaling.</title>
        <authorList>
            <person name="Clarke M."/>
            <person name="Lohan A.J."/>
            <person name="Liu B."/>
            <person name="Lagkouvardos I."/>
            <person name="Roy S."/>
            <person name="Zafar N."/>
            <person name="Bertelli C."/>
            <person name="Schilde C."/>
            <person name="Kianianmomeni A."/>
            <person name="Burglin T.R."/>
            <person name="Frech C."/>
            <person name="Turcotte B."/>
            <person name="Kopec K.O."/>
            <person name="Synnott J.M."/>
            <person name="Choo C."/>
            <person name="Paponov I."/>
            <person name="Finkler A."/>
            <person name="Soon Heng Tan C."/>
            <person name="Hutchins A.P."/>
            <person name="Weinmeier T."/>
            <person name="Rattei T."/>
            <person name="Chu J.S."/>
            <person name="Gimenez G."/>
            <person name="Irimia M."/>
            <person name="Rigden D.J."/>
            <person name="Fitzpatrick D.A."/>
            <person name="Lorenzo-Morales J."/>
            <person name="Bateman A."/>
            <person name="Chiu C.H."/>
            <person name="Tang P."/>
            <person name="Hegemann P."/>
            <person name="Fromm H."/>
            <person name="Raoult D."/>
            <person name="Greub G."/>
            <person name="Miranda-Saavedra D."/>
            <person name="Chen N."/>
            <person name="Nash P."/>
            <person name="Ginger M.L."/>
            <person name="Horn M."/>
            <person name="Schaap P."/>
            <person name="Caler L."/>
            <person name="Loftus B."/>
        </authorList>
    </citation>
    <scope>NUCLEOTIDE SEQUENCE [LARGE SCALE GENOMIC DNA]</scope>
    <source>
        <strain evidence="1 2">Neff</strain>
    </source>
</reference>
<dbReference type="Proteomes" id="UP000011083">
    <property type="component" value="Unassembled WGS sequence"/>
</dbReference>
<evidence type="ECO:0000313" key="1">
    <source>
        <dbReference type="EMBL" id="ELR17823.1"/>
    </source>
</evidence>
<keyword evidence="2" id="KW-1185">Reference proteome</keyword>
<organism evidence="1 2">
    <name type="scientific">Acanthamoeba castellanii (strain ATCC 30010 / Neff)</name>
    <dbReference type="NCBI Taxonomy" id="1257118"/>
    <lineage>
        <taxon>Eukaryota</taxon>
        <taxon>Amoebozoa</taxon>
        <taxon>Discosea</taxon>
        <taxon>Longamoebia</taxon>
        <taxon>Centramoebida</taxon>
        <taxon>Acanthamoebidae</taxon>
        <taxon>Acanthamoeba</taxon>
    </lineage>
</organism>
<dbReference type="KEGG" id="acan:ACA1_248070"/>
<sequence>MESPPCNKCVHQLSVSARGKRGKVLTVYLTTWRNPYGSESEEYHMKIGSDGFISLHDVLQPGLPKKRKNHEWPPRPGKGFLCVYSVKSPPTIPRGYYTPGLDDHYNDPCRTSNGFLREQHLVHEKKTSSGVSHDTSDASFVDMCVFLGLIIKHKRSCPKAGYPDECAELAKLFHCLPAEKLANARINIAESFYPPLRITACPKRKDELDE</sequence>
<dbReference type="VEuPathDB" id="AmoebaDB:ACA1_248070"/>
<dbReference type="RefSeq" id="XP_004339836.1">
    <property type="nucleotide sequence ID" value="XM_004339788.1"/>
</dbReference>
<dbReference type="EMBL" id="KB007971">
    <property type="protein sequence ID" value="ELR17823.1"/>
    <property type="molecule type" value="Genomic_DNA"/>
</dbReference>
<evidence type="ECO:0000313" key="2">
    <source>
        <dbReference type="Proteomes" id="UP000011083"/>
    </source>
</evidence>
<name>L8GZ62_ACACF</name>
<accession>L8GZ62</accession>
<proteinExistence type="predicted"/>
<dbReference type="GeneID" id="14918620"/>
<protein>
    <submittedName>
        <fullName evidence="1">Uncharacterized protein</fullName>
    </submittedName>
</protein>
<dbReference type="AlphaFoldDB" id="L8GZ62"/>